<name>A0A146LB51_LYGHE</name>
<protein>
    <submittedName>
        <fullName evidence="1">Uncharacterized protein</fullName>
    </submittedName>
</protein>
<dbReference type="EMBL" id="GDHC01013108">
    <property type="protein sequence ID" value="JAQ05521.1"/>
    <property type="molecule type" value="Transcribed_RNA"/>
</dbReference>
<reference evidence="1" key="1">
    <citation type="journal article" date="2016" name="Gigascience">
        <title>De novo construction of an expanded transcriptome assembly for the western tarnished plant bug, Lygus hesperus.</title>
        <authorList>
            <person name="Tassone E.E."/>
            <person name="Geib S.M."/>
            <person name="Hall B."/>
            <person name="Fabrick J.A."/>
            <person name="Brent C.S."/>
            <person name="Hull J.J."/>
        </authorList>
    </citation>
    <scope>NUCLEOTIDE SEQUENCE</scope>
</reference>
<proteinExistence type="predicted"/>
<feature type="non-terminal residue" evidence="1">
    <location>
        <position position="1"/>
    </location>
</feature>
<sequence length="200" mass="23370">ASRFLARILFKNESHRKLITNNNFLVAHANILTRKTVFDRNRKRTIASNLRTICTIIERMIHLKPEIHLPHKCAFGSNYKIFVRAVREISKDKPSIVDQYALMFKRFVETVEVELLGETDENPEENSKPASSWLAQYGKRFSFELGKTSRKEYRRRKFDTHRKAPTTSDVRKLNNYIVEMVEKSVEDIGQNLNVKAKCPS</sequence>
<accession>A0A146LB51</accession>
<evidence type="ECO:0000313" key="1">
    <source>
        <dbReference type="EMBL" id="JAQ05521.1"/>
    </source>
</evidence>
<feature type="non-terminal residue" evidence="1">
    <location>
        <position position="200"/>
    </location>
</feature>
<organism evidence="1">
    <name type="scientific">Lygus hesperus</name>
    <name type="common">Western plant bug</name>
    <dbReference type="NCBI Taxonomy" id="30085"/>
    <lineage>
        <taxon>Eukaryota</taxon>
        <taxon>Metazoa</taxon>
        <taxon>Ecdysozoa</taxon>
        <taxon>Arthropoda</taxon>
        <taxon>Hexapoda</taxon>
        <taxon>Insecta</taxon>
        <taxon>Pterygota</taxon>
        <taxon>Neoptera</taxon>
        <taxon>Paraneoptera</taxon>
        <taxon>Hemiptera</taxon>
        <taxon>Heteroptera</taxon>
        <taxon>Panheteroptera</taxon>
        <taxon>Cimicomorpha</taxon>
        <taxon>Miridae</taxon>
        <taxon>Mirini</taxon>
        <taxon>Lygus</taxon>
    </lineage>
</organism>
<gene>
    <name evidence="1" type="ORF">g.46411</name>
</gene>
<dbReference type="AlphaFoldDB" id="A0A146LB51"/>